<dbReference type="AlphaFoldDB" id="M3AU17"/>
<accession>M3AU17</accession>
<protein>
    <recommendedName>
        <fullName evidence="4">Heterokaryon incompatibility domain-containing protein</fullName>
    </recommendedName>
</protein>
<gene>
    <name evidence="2" type="ORF">MYCFIDRAFT_216271</name>
</gene>
<dbReference type="Proteomes" id="UP000016932">
    <property type="component" value="Unassembled WGS sequence"/>
</dbReference>
<dbReference type="GeneID" id="19338260"/>
<sequence length="451" mass="49701">MALMFGTGGFALASWGFSVGDIAALAGAGRKIGTWLTAHLSDRALFDWTGTDVDALFTRRGILDVEALQRRWDREIILLQNGHVKTIETTPGAAALHRMDRWTWLMTLFTAALEAAVSSIDLRSIMNKVLLQTVEEWEESSDFLLREGPSHIAGWRSAACLGAFDRGPKLVGVARRAGQASGRFHTQLGKCGDHIFSLAILLEELGVLLKTTENSPDCLDGGSTVIYWNRDIPDFSQYTHAKKRRRAGMRIPLAFIEEAGSLFPNTRNEVGQIMQDAIEAVHRAKIDLFSMLPDKNESFQKNTAVHIHEQEVEYTLSNDAETTVPRLEGDELRFIKWFLLKPGPAAVGPYRSDALTGGVWVLELVGPGVPRPYTPVPRIRASSEVYRIPSTPGSLEDGLLIENGNTAGCFALLHVDSTCAITMSCEAHTEEKNIQVQVMAKIFSKADEVLI</sequence>
<dbReference type="RefSeq" id="XP_007929528.1">
    <property type="nucleotide sequence ID" value="XM_007931337.1"/>
</dbReference>
<feature type="signal peptide" evidence="1">
    <location>
        <begin position="1"/>
        <end position="16"/>
    </location>
</feature>
<reference evidence="2 3" key="1">
    <citation type="journal article" date="2012" name="PLoS Pathog.">
        <title>Diverse lifestyles and strategies of plant pathogenesis encoded in the genomes of eighteen Dothideomycetes fungi.</title>
        <authorList>
            <person name="Ohm R.A."/>
            <person name="Feau N."/>
            <person name="Henrissat B."/>
            <person name="Schoch C.L."/>
            <person name="Horwitz B.A."/>
            <person name="Barry K.W."/>
            <person name="Condon B.J."/>
            <person name="Copeland A.C."/>
            <person name="Dhillon B."/>
            <person name="Glaser F."/>
            <person name="Hesse C.N."/>
            <person name="Kosti I."/>
            <person name="LaButti K."/>
            <person name="Lindquist E.A."/>
            <person name="Lucas S."/>
            <person name="Salamov A.A."/>
            <person name="Bradshaw R.E."/>
            <person name="Ciuffetti L."/>
            <person name="Hamelin R.C."/>
            <person name="Kema G.H.J."/>
            <person name="Lawrence C."/>
            <person name="Scott J.A."/>
            <person name="Spatafora J.W."/>
            <person name="Turgeon B.G."/>
            <person name="de Wit P.J.G.M."/>
            <person name="Zhong S."/>
            <person name="Goodwin S.B."/>
            <person name="Grigoriev I.V."/>
        </authorList>
    </citation>
    <scope>NUCLEOTIDE SEQUENCE [LARGE SCALE GENOMIC DNA]</scope>
    <source>
        <strain evidence="2 3">CIRAD86</strain>
    </source>
</reference>
<dbReference type="VEuPathDB" id="FungiDB:MYCFIDRAFT_216271"/>
<evidence type="ECO:0000313" key="2">
    <source>
        <dbReference type="EMBL" id="EME80643.1"/>
    </source>
</evidence>
<name>M3AU17_PSEFD</name>
<evidence type="ECO:0000256" key="1">
    <source>
        <dbReference type="SAM" id="SignalP"/>
    </source>
</evidence>
<dbReference type="OrthoDB" id="5232280at2759"/>
<organism evidence="2 3">
    <name type="scientific">Pseudocercospora fijiensis (strain CIRAD86)</name>
    <name type="common">Black leaf streak disease fungus</name>
    <name type="synonym">Mycosphaerella fijiensis</name>
    <dbReference type="NCBI Taxonomy" id="383855"/>
    <lineage>
        <taxon>Eukaryota</taxon>
        <taxon>Fungi</taxon>
        <taxon>Dikarya</taxon>
        <taxon>Ascomycota</taxon>
        <taxon>Pezizomycotina</taxon>
        <taxon>Dothideomycetes</taxon>
        <taxon>Dothideomycetidae</taxon>
        <taxon>Mycosphaerellales</taxon>
        <taxon>Mycosphaerellaceae</taxon>
        <taxon>Pseudocercospora</taxon>
    </lineage>
</organism>
<feature type="chain" id="PRO_5004031459" description="Heterokaryon incompatibility domain-containing protein" evidence="1">
    <location>
        <begin position="17"/>
        <end position="451"/>
    </location>
</feature>
<dbReference type="EMBL" id="KB446561">
    <property type="protein sequence ID" value="EME80643.1"/>
    <property type="molecule type" value="Genomic_DNA"/>
</dbReference>
<keyword evidence="1" id="KW-0732">Signal</keyword>
<dbReference type="HOGENOM" id="CLU_607098_0_0_1"/>
<dbReference type="KEGG" id="pfj:MYCFIDRAFT_216271"/>
<dbReference type="eggNOG" id="ENOG502RMB9">
    <property type="taxonomic scope" value="Eukaryota"/>
</dbReference>
<evidence type="ECO:0008006" key="4">
    <source>
        <dbReference type="Google" id="ProtNLM"/>
    </source>
</evidence>
<proteinExistence type="predicted"/>
<keyword evidence="3" id="KW-1185">Reference proteome</keyword>
<evidence type="ECO:0000313" key="3">
    <source>
        <dbReference type="Proteomes" id="UP000016932"/>
    </source>
</evidence>